<organism evidence="3 4">
    <name type="scientific">Labrys neptuniae</name>
    <dbReference type="NCBI Taxonomy" id="376174"/>
    <lineage>
        <taxon>Bacteria</taxon>
        <taxon>Pseudomonadati</taxon>
        <taxon>Pseudomonadota</taxon>
        <taxon>Alphaproteobacteria</taxon>
        <taxon>Hyphomicrobiales</taxon>
        <taxon>Xanthobacteraceae</taxon>
        <taxon>Labrys</taxon>
    </lineage>
</organism>
<reference evidence="3 4" key="1">
    <citation type="submission" date="2024-09" db="EMBL/GenBank/DDBJ databases">
        <title>Description of Labrys sedimenti sp. nov., isolated from a diclofenac-degrading enrichment culture, and genome-based reclassification of Labrys portucalensis as a later heterotypic synonym of Labrys neptuniae.</title>
        <authorList>
            <person name="Tancsics A."/>
            <person name="Csepanyi A."/>
        </authorList>
    </citation>
    <scope>NUCLEOTIDE SEQUENCE [LARGE SCALE GENOMIC DNA]</scope>
    <source>
        <strain evidence="3 4">LMG 23412</strain>
    </source>
</reference>
<dbReference type="Pfam" id="PF05662">
    <property type="entry name" value="YadA_stalk"/>
    <property type="match status" value="2"/>
</dbReference>
<dbReference type="Gene3D" id="6.20.50.100">
    <property type="match status" value="1"/>
</dbReference>
<dbReference type="InterPro" id="IPR011049">
    <property type="entry name" value="Serralysin-like_metalloprot_C"/>
</dbReference>
<dbReference type="SUPFAM" id="SSF101967">
    <property type="entry name" value="Adhesin YadA, collagen-binding domain"/>
    <property type="match status" value="1"/>
</dbReference>
<dbReference type="Proteomes" id="UP001595190">
    <property type="component" value="Unassembled WGS sequence"/>
</dbReference>
<evidence type="ECO:0000313" key="3">
    <source>
        <dbReference type="EMBL" id="MFC2254064.1"/>
    </source>
</evidence>
<name>A0ABV6ZPE2_9HYPH</name>
<proteinExistence type="predicted"/>
<feature type="domain" description="Trimeric autotransporter adhesin YadA-like head" evidence="1">
    <location>
        <begin position="184"/>
        <end position="209"/>
    </location>
</feature>
<dbReference type="EMBL" id="JBHGPK010000026">
    <property type="protein sequence ID" value="MFC2254064.1"/>
    <property type="molecule type" value="Genomic_DNA"/>
</dbReference>
<dbReference type="InterPro" id="IPR008640">
    <property type="entry name" value="Adhesin_Head_dom"/>
</dbReference>
<feature type="domain" description="Trimeric autotransporter adhesin YadA-like head" evidence="1">
    <location>
        <begin position="234"/>
        <end position="260"/>
    </location>
</feature>
<protein>
    <recommendedName>
        <fullName evidence="5">Calcium-binding protein</fullName>
    </recommendedName>
</protein>
<feature type="domain" description="Trimeric autotransporter adhesin YadA-like stalk" evidence="2">
    <location>
        <begin position="402"/>
        <end position="439"/>
    </location>
</feature>
<evidence type="ECO:0000259" key="2">
    <source>
        <dbReference type="Pfam" id="PF05662"/>
    </source>
</evidence>
<evidence type="ECO:0000259" key="1">
    <source>
        <dbReference type="Pfam" id="PF05658"/>
    </source>
</evidence>
<accession>A0ABV6ZPE2</accession>
<feature type="domain" description="Trimeric autotransporter adhesin YadA-like stalk" evidence="2">
    <location>
        <begin position="328"/>
        <end position="371"/>
    </location>
</feature>
<gene>
    <name evidence="3" type="ORF">ACETRX_30850</name>
</gene>
<dbReference type="InterPro" id="IPR008635">
    <property type="entry name" value="Coiled_stalk_dom"/>
</dbReference>
<dbReference type="Gene3D" id="2.150.10.10">
    <property type="entry name" value="Serralysin-like metalloprotease, C-terminal"/>
    <property type="match status" value="2"/>
</dbReference>
<evidence type="ECO:0008006" key="5">
    <source>
        <dbReference type="Google" id="ProtNLM"/>
    </source>
</evidence>
<dbReference type="Gene3D" id="1.20.5.170">
    <property type="match status" value="1"/>
</dbReference>
<comment type="caution">
    <text evidence="3">The sequence shown here is derived from an EMBL/GenBank/DDBJ whole genome shotgun (WGS) entry which is preliminary data.</text>
</comment>
<evidence type="ECO:0000313" key="4">
    <source>
        <dbReference type="Proteomes" id="UP001595190"/>
    </source>
</evidence>
<dbReference type="Pfam" id="PF05658">
    <property type="entry name" value="YadA_head"/>
    <property type="match status" value="2"/>
</dbReference>
<dbReference type="RefSeq" id="WP_394314843.1">
    <property type="nucleotide sequence ID" value="NZ_JBHGPK010000026.1"/>
</dbReference>
<sequence>MFETHRILFAKNARRSLRKRVYAALRMAHRVMGMKNKRLGLGALGVGGRIGGARYAVGPALMLSAMWLAPAAANTIATDGPVEACDTGSSGIVGRTNPGGTAGQATDGTGTYSTAAGCNASAAGMSAGTIYGAFSKATEAGGTAIGFLSLGRRWATGIGLEAQATATGATTAGGAVAIGLGQKAIGDGAVAIGDPNVANGTGAVALGANNTAAGNTTGTTAANGAVALGNANFAVGQGSVSLGNQSNAAAAGALAFGDKATGAAANAVALGSGSNAGNANDVALGAGSTTAAVVNTPSGTINGTSYNYAGNAANSTVSVGSSGKERTITNVAAGRISGTSTDAVNGSQLFATNQAVNAIGTSVTTIGNNVNNLADAMVKHNDPAVKNKITLGNAGAPVTIGNVANRIAVNDPVNVGQLDAASQIANKGWNLSTNNGSTTANVAPSGTVDLNNTDGNIVISQSGSNASFGNLRKYDYKLNRNQPA</sequence>